<dbReference type="AlphaFoldDB" id="A0A0A5GHQ5"/>
<evidence type="ECO:0000256" key="2">
    <source>
        <dbReference type="ARBA" id="ARBA00012438"/>
    </source>
</evidence>
<dbReference type="PROSITE" id="PS50109">
    <property type="entry name" value="HIS_KIN"/>
    <property type="match status" value="1"/>
</dbReference>
<feature type="transmembrane region" description="Helical" evidence="9">
    <location>
        <begin position="115"/>
        <end position="132"/>
    </location>
</feature>
<evidence type="ECO:0000256" key="3">
    <source>
        <dbReference type="ARBA" id="ARBA00022553"/>
    </source>
</evidence>
<name>A0A0A5GHQ5_9BACI</name>
<dbReference type="Gene3D" id="1.10.287.130">
    <property type="match status" value="1"/>
</dbReference>
<accession>A0A0A5GHQ5</accession>
<evidence type="ECO:0000256" key="1">
    <source>
        <dbReference type="ARBA" id="ARBA00000085"/>
    </source>
</evidence>
<dbReference type="PRINTS" id="PR00344">
    <property type="entry name" value="BCTRLSENSOR"/>
</dbReference>
<sequence length="445" mass="50012">MNHSLIQSKSIWFKVFLILLGISMPLWLGADETGLTSMMDDLSRDPTGNTLMLTAFVLVMLNTVRALPHYLGSLLLGDELAKKLNKPWLTFIVPFFIIPLVYITINLYNPLNYDFGGPALLLLISIVLLHLLGKGRMRPILKSFVLAQLLFGFQWLDMVIFLTPLGFGGGPISSEVKEIAVNIGFGNTLSLYSLLLCGIFMINAVVLAVYLTVSEQKWRMRQDLNIARGEMVESRAGREALHLVHDLKTPLSLIEGLNSLIQMKAKDQDVQEYTEQISESIESTSNMVSEILYEEKKNWCTLSRLIEYVRANKLTDQSIDFQFELHADPNIKVYVNKIRMTRAIVNLIDNACDAVDGKLNAKVTIRSEFDESGIWLGVEDNGKGLSKKEQQKIWSAGYSTKAHPGVGLTFVKNVVEEHEATLKIDSELKKGTTFWIVLPKECVQL</sequence>
<dbReference type="SMART" id="SM00388">
    <property type="entry name" value="HisKA"/>
    <property type="match status" value="1"/>
</dbReference>
<dbReference type="Proteomes" id="UP000030403">
    <property type="component" value="Unassembled WGS sequence"/>
</dbReference>
<dbReference type="Gene3D" id="3.30.565.10">
    <property type="entry name" value="Histidine kinase-like ATPase, C-terminal domain"/>
    <property type="match status" value="1"/>
</dbReference>
<gene>
    <name evidence="11" type="ORF">N783_20005</name>
</gene>
<feature type="transmembrane region" description="Helical" evidence="9">
    <location>
        <begin position="88"/>
        <end position="109"/>
    </location>
</feature>
<comment type="caution">
    <text evidence="11">The sequence shown here is derived from an EMBL/GenBank/DDBJ whole genome shotgun (WGS) entry which is preliminary data.</text>
</comment>
<feature type="transmembrane region" description="Helical" evidence="9">
    <location>
        <begin position="189"/>
        <end position="213"/>
    </location>
</feature>
<dbReference type="PANTHER" id="PTHR43065">
    <property type="entry name" value="SENSOR HISTIDINE KINASE"/>
    <property type="match status" value="1"/>
</dbReference>
<keyword evidence="7" id="KW-0067">ATP-binding</keyword>
<keyword evidence="9" id="KW-0472">Membrane</keyword>
<evidence type="ECO:0000256" key="6">
    <source>
        <dbReference type="ARBA" id="ARBA00022777"/>
    </source>
</evidence>
<evidence type="ECO:0000313" key="11">
    <source>
        <dbReference type="EMBL" id="KGX90645.1"/>
    </source>
</evidence>
<keyword evidence="12" id="KW-1185">Reference proteome</keyword>
<dbReference type="InterPro" id="IPR004358">
    <property type="entry name" value="Sig_transdc_His_kin-like_C"/>
</dbReference>
<feature type="transmembrane region" description="Helical" evidence="9">
    <location>
        <begin position="50"/>
        <end position="67"/>
    </location>
</feature>
<evidence type="ECO:0000256" key="4">
    <source>
        <dbReference type="ARBA" id="ARBA00022679"/>
    </source>
</evidence>
<dbReference type="GO" id="GO:0005524">
    <property type="term" value="F:ATP binding"/>
    <property type="evidence" value="ECO:0007669"/>
    <property type="project" value="UniProtKB-KW"/>
</dbReference>
<keyword evidence="9" id="KW-0812">Transmembrane</keyword>
<dbReference type="CDD" id="cd00075">
    <property type="entry name" value="HATPase"/>
    <property type="match status" value="1"/>
</dbReference>
<evidence type="ECO:0000256" key="5">
    <source>
        <dbReference type="ARBA" id="ARBA00022741"/>
    </source>
</evidence>
<dbReference type="InterPro" id="IPR003594">
    <property type="entry name" value="HATPase_dom"/>
</dbReference>
<evidence type="ECO:0000256" key="9">
    <source>
        <dbReference type="SAM" id="Phobius"/>
    </source>
</evidence>
<evidence type="ECO:0000256" key="8">
    <source>
        <dbReference type="ARBA" id="ARBA00023012"/>
    </source>
</evidence>
<dbReference type="EMBL" id="AVPF01000006">
    <property type="protein sequence ID" value="KGX90645.1"/>
    <property type="molecule type" value="Genomic_DNA"/>
</dbReference>
<dbReference type="RefSeq" id="WP_027448398.1">
    <property type="nucleotide sequence ID" value="NZ_AVPF01000006.1"/>
</dbReference>
<dbReference type="Pfam" id="PF02518">
    <property type="entry name" value="HATPase_c"/>
    <property type="match status" value="1"/>
</dbReference>
<dbReference type="eggNOG" id="COG0642">
    <property type="taxonomic scope" value="Bacteria"/>
</dbReference>
<comment type="catalytic activity">
    <reaction evidence="1">
        <text>ATP + protein L-histidine = ADP + protein N-phospho-L-histidine.</text>
        <dbReference type="EC" id="2.7.13.3"/>
    </reaction>
</comment>
<organism evidence="11 12">
    <name type="scientific">Pontibacillus marinus BH030004 = DSM 16465</name>
    <dbReference type="NCBI Taxonomy" id="1385511"/>
    <lineage>
        <taxon>Bacteria</taxon>
        <taxon>Bacillati</taxon>
        <taxon>Bacillota</taxon>
        <taxon>Bacilli</taxon>
        <taxon>Bacillales</taxon>
        <taxon>Bacillaceae</taxon>
        <taxon>Pontibacillus</taxon>
    </lineage>
</organism>
<dbReference type="SUPFAM" id="SSF47384">
    <property type="entry name" value="Homodimeric domain of signal transducing histidine kinase"/>
    <property type="match status" value="1"/>
</dbReference>
<dbReference type="CDD" id="cd00082">
    <property type="entry name" value="HisKA"/>
    <property type="match status" value="1"/>
</dbReference>
<keyword evidence="8" id="KW-0902">Two-component regulatory system</keyword>
<protein>
    <recommendedName>
        <fullName evidence="2">histidine kinase</fullName>
        <ecNumber evidence="2">2.7.13.3</ecNumber>
    </recommendedName>
</protein>
<dbReference type="SMART" id="SM00387">
    <property type="entry name" value="HATPase_c"/>
    <property type="match status" value="1"/>
</dbReference>
<dbReference type="PANTHER" id="PTHR43065:SF10">
    <property type="entry name" value="PEROXIDE STRESS-ACTIVATED HISTIDINE KINASE MAK3"/>
    <property type="match status" value="1"/>
</dbReference>
<dbReference type="InterPro" id="IPR003661">
    <property type="entry name" value="HisK_dim/P_dom"/>
</dbReference>
<evidence type="ECO:0000313" key="12">
    <source>
        <dbReference type="Proteomes" id="UP000030403"/>
    </source>
</evidence>
<dbReference type="InterPro" id="IPR036890">
    <property type="entry name" value="HATPase_C_sf"/>
</dbReference>
<proteinExistence type="predicted"/>
<keyword evidence="3" id="KW-0597">Phosphoprotein</keyword>
<keyword evidence="5" id="KW-0547">Nucleotide-binding</keyword>
<dbReference type="EC" id="2.7.13.3" evidence="2"/>
<evidence type="ECO:0000256" key="7">
    <source>
        <dbReference type="ARBA" id="ARBA00022840"/>
    </source>
</evidence>
<dbReference type="InterPro" id="IPR005467">
    <property type="entry name" value="His_kinase_dom"/>
</dbReference>
<keyword evidence="9" id="KW-1133">Transmembrane helix</keyword>
<dbReference type="SUPFAM" id="SSF55874">
    <property type="entry name" value="ATPase domain of HSP90 chaperone/DNA topoisomerase II/histidine kinase"/>
    <property type="match status" value="1"/>
</dbReference>
<keyword evidence="6 11" id="KW-0418">Kinase</keyword>
<reference evidence="11 12" key="1">
    <citation type="submission" date="2013-08" db="EMBL/GenBank/DDBJ databases">
        <authorList>
            <person name="Huang J."/>
            <person name="Wang G."/>
        </authorList>
    </citation>
    <scope>NUCLEOTIDE SEQUENCE [LARGE SCALE GENOMIC DNA]</scope>
    <source>
        <strain evidence="11 12">BH030004</strain>
    </source>
</reference>
<feature type="transmembrane region" description="Helical" evidence="9">
    <location>
        <begin position="144"/>
        <end position="169"/>
    </location>
</feature>
<dbReference type="STRING" id="1385511.GCA_000425225_01503"/>
<evidence type="ECO:0000259" key="10">
    <source>
        <dbReference type="PROSITE" id="PS50109"/>
    </source>
</evidence>
<feature type="domain" description="Histidine kinase" evidence="10">
    <location>
        <begin position="242"/>
        <end position="442"/>
    </location>
</feature>
<dbReference type="Pfam" id="PF00512">
    <property type="entry name" value="HisKA"/>
    <property type="match status" value="1"/>
</dbReference>
<dbReference type="InterPro" id="IPR036097">
    <property type="entry name" value="HisK_dim/P_sf"/>
</dbReference>
<dbReference type="GO" id="GO:0000155">
    <property type="term" value="F:phosphorelay sensor kinase activity"/>
    <property type="evidence" value="ECO:0007669"/>
    <property type="project" value="InterPro"/>
</dbReference>
<feature type="transmembrane region" description="Helical" evidence="9">
    <location>
        <begin position="12"/>
        <end position="30"/>
    </location>
</feature>
<keyword evidence="4" id="KW-0808">Transferase</keyword>